<name>A0ABU2M6P5_9ACTN</name>
<dbReference type="PIRSF" id="PIRSF028743">
    <property type="entry name" value="GvpO_protein"/>
    <property type="match status" value="1"/>
</dbReference>
<dbReference type="Proteomes" id="UP001183390">
    <property type="component" value="Unassembled WGS sequence"/>
</dbReference>
<evidence type="ECO:0000313" key="2">
    <source>
        <dbReference type="Proteomes" id="UP001183390"/>
    </source>
</evidence>
<dbReference type="InterPro" id="IPR008634">
    <property type="entry name" value="Gas-vesicle_GvpO"/>
</dbReference>
<comment type="caution">
    <text evidence="1">The sequence shown here is derived from an EMBL/GenBank/DDBJ whole genome shotgun (WGS) entry which is preliminary data.</text>
</comment>
<dbReference type="EMBL" id="JAVREP010000004">
    <property type="protein sequence ID" value="MDT0328312.1"/>
    <property type="molecule type" value="Genomic_DNA"/>
</dbReference>
<sequence>MAQNPKAEDTAPGRRKAKNRTVALRIKSAQEQFEELTGADVESVSGVNREEKGWVVTVETVELRRVPDTVSLLATYRLELDADGALTGYRREKRYVRGRADEHQ</sequence>
<protein>
    <submittedName>
        <fullName evidence="1">Gas vesicle protein</fullName>
    </submittedName>
</protein>
<proteinExistence type="predicted"/>
<reference evidence="2" key="1">
    <citation type="submission" date="2023-07" db="EMBL/GenBank/DDBJ databases">
        <title>30 novel species of actinomycetes from the DSMZ collection.</title>
        <authorList>
            <person name="Nouioui I."/>
        </authorList>
    </citation>
    <scope>NUCLEOTIDE SEQUENCE [LARGE SCALE GENOMIC DNA]</scope>
    <source>
        <strain evidence="2">DSM 44743</strain>
    </source>
</reference>
<dbReference type="Pfam" id="PF05800">
    <property type="entry name" value="GvpO"/>
    <property type="match status" value="1"/>
</dbReference>
<organism evidence="1 2">
    <name type="scientific">Nocardiopsis lambiniae</name>
    <dbReference type="NCBI Taxonomy" id="3075539"/>
    <lineage>
        <taxon>Bacteria</taxon>
        <taxon>Bacillati</taxon>
        <taxon>Actinomycetota</taxon>
        <taxon>Actinomycetes</taxon>
        <taxon>Streptosporangiales</taxon>
        <taxon>Nocardiopsidaceae</taxon>
        <taxon>Nocardiopsis</taxon>
    </lineage>
</organism>
<keyword evidence="2" id="KW-1185">Reference proteome</keyword>
<evidence type="ECO:0000313" key="1">
    <source>
        <dbReference type="EMBL" id="MDT0328312.1"/>
    </source>
</evidence>
<accession>A0ABU2M6P5</accession>
<gene>
    <name evidence="1" type="ORF">RM479_07790</name>
</gene>
<dbReference type="RefSeq" id="WP_311511044.1">
    <property type="nucleotide sequence ID" value="NZ_JAVREP010000004.1"/>
</dbReference>